<reference evidence="4" key="3">
    <citation type="journal article" date="2019" name="Int. J. Syst. Evol. Microbiol.">
        <title>The Global Catalogue of Microorganisms (GCM) 10K type strain sequencing project: providing services to taxonomists for standard genome sequencing and annotation.</title>
        <authorList>
            <consortium name="The Broad Institute Genomics Platform"/>
            <consortium name="The Broad Institute Genome Sequencing Center for Infectious Disease"/>
            <person name="Wu L."/>
            <person name="Ma J."/>
        </authorList>
    </citation>
    <scope>NUCLEOTIDE SEQUENCE [LARGE SCALE GENOMIC DNA]</scope>
    <source>
        <strain evidence="4">NBRC 105001</strain>
    </source>
</reference>
<dbReference type="EMBL" id="BSOU01000007">
    <property type="protein sequence ID" value="GLR75998.1"/>
    <property type="molecule type" value="Genomic_DNA"/>
</dbReference>
<organism evidence="2 3">
    <name type="scientific">Aliivibrio sifiae</name>
    <dbReference type="NCBI Taxonomy" id="566293"/>
    <lineage>
        <taxon>Bacteria</taxon>
        <taxon>Pseudomonadati</taxon>
        <taxon>Pseudomonadota</taxon>
        <taxon>Gammaproteobacteria</taxon>
        <taxon>Vibrionales</taxon>
        <taxon>Vibrionaceae</taxon>
        <taxon>Aliivibrio</taxon>
    </lineage>
</organism>
<dbReference type="EMBL" id="MSCP01000001">
    <property type="protein sequence ID" value="PQJ93162.1"/>
    <property type="molecule type" value="Genomic_DNA"/>
</dbReference>
<dbReference type="RefSeq" id="WP_105062950.1">
    <property type="nucleotide sequence ID" value="NZ_BSOU01000007.1"/>
</dbReference>
<reference evidence="1" key="4">
    <citation type="submission" date="2023-01" db="EMBL/GenBank/DDBJ databases">
        <title>Draft genome sequence of Aliivibrio sifiae strain NBRC 105001.</title>
        <authorList>
            <person name="Sun Q."/>
            <person name="Mori K."/>
        </authorList>
    </citation>
    <scope>NUCLEOTIDE SEQUENCE</scope>
    <source>
        <strain evidence="1">NBRC 105001</strain>
    </source>
</reference>
<evidence type="ECO:0000313" key="2">
    <source>
        <dbReference type="EMBL" id="PQJ93162.1"/>
    </source>
</evidence>
<evidence type="ECO:0000313" key="3">
    <source>
        <dbReference type="Proteomes" id="UP000239273"/>
    </source>
</evidence>
<reference evidence="1" key="1">
    <citation type="journal article" date="2014" name="Int. J. Syst. Evol. Microbiol.">
        <title>Complete genome of a new Firmicutes species belonging to the dominant human colonic microbiota ('Ruminococcus bicirculans') reveals two chromosomes and a selective capacity to utilize plant glucans.</title>
        <authorList>
            <consortium name="NISC Comparative Sequencing Program"/>
            <person name="Wegmann U."/>
            <person name="Louis P."/>
            <person name="Goesmann A."/>
            <person name="Henrissat B."/>
            <person name="Duncan S.H."/>
            <person name="Flint H.J."/>
        </authorList>
    </citation>
    <scope>NUCLEOTIDE SEQUENCE</scope>
    <source>
        <strain evidence="1">NBRC 105001</strain>
    </source>
</reference>
<dbReference type="SUPFAM" id="SSF69255">
    <property type="entry name" value="gp5 N-terminal domain-like"/>
    <property type="match status" value="1"/>
</dbReference>
<dbReference type="OrthoDB" id="5812814at2"/>
<protein>
    <recommendedName>
        <fullName evidence="5">Gp5/Type VI secretion system Vgr protein OB-fold domain-containing protein</fullName>
    </recommendedName>
</protein>
<proteinExistence type="predicted"/>
<name>A0A2S7XID7_9GAMM</name>
<reference evidence="2 3" key="2">
    <citation type="submission" date="2016-12" db="EMBL/GenBank/DDBJ databases">
        <title>Diversity of luminous bacteria.</title>
        <authorList>
            <person name="Yoshizawa S."/>
            <person name="Kogure K."/>
        </authorList>
    </citation>
    <scope>NUCLEOTIDE SEQUENCE [LARGE SCALE GENOMIC DNA]</scope>
    <source>
        <strain evidence="2 3">NBRC 105001</strain>
    </source>
</reference>
<evidence type="ECO:0000313" key="4">
    <source>
        <dbReference type="Proteomes" id="UP001156660"/>
    </source>
</evidence>
<comment type="caution">
    <text evidence="2">The sequence shown here is derived from an EMBL/GenBank/DDBJ whole genome shotgun (WGS) entry which is preliminary data.</text>
</comment>
<sequence length="548" mass="59962">MKIEKRLLINSIEMKTSDENWVLELSAGGRGILTVEDKEQAIAVGQNIHYQLGSNGTLKPWFTGYITKATPNNIGFTRIVVRELCFLLSSSRPLSLQHATVKSILDKLSKDTGLSFTYNDNADYFNTPVANFTSNGSGYQVLENIGRAFRIPDFVWYQQADGMIFIGSHADSNYHNKPILIPQELIQKQKGGNSVTLPLFPSIRPAVEVNGQRITKQEIKDDELTLFWSTGKQDSSDKQKIKQLFPELAAGFHLPKLGQVMAVTDSANSGDINTAFRPRYAADVQLLNENGEPEITVPVYKSVMLPIGFGGSEQGQFHAPNEGSIVELAFANGRADQPFIRTVLGLGWTLPNIEVGELLLQQREEVQERTDTVGNQWKTTDQEQHDHAFLKTQTADVNTINSGQQTQIVKQHSTESITGQKVIESLGAIDVLAGDNLVLGALGNMQMASAGELVQVVGKLRDVVIGLNDKLTVMGNRVLTIEKNDTIVINGQQTITISKDQLIQAKNINMKGDIITLNGGAGVITCESICPFTGKPHVDGSTTVFAGK</sequence>
<dbReference type="SUPFAM" id="SSF69349">
    <property type="entry name" value="Phage fibre proteins"/>
    <property type="match status" value="1"/>
</dbReference>
<evidence type="ECO:0000313" key="1">
    <source>
        <dbReference type="EMBL" id="GLR75998.1"/>
    </source>
</evidence>
<accession>A0A2S7XID7</accession>
<keyword evidence="4" id="KW-1185">Reference proteome</keyword>
<evidence type="ECO:0008006" key="5">
    <source>
        <dbReference type="Google" id="ProtNLM"/>
    </source>
</evidence>
<dbReference type="Proteomes" id="UP000239273">
    <property type="component" value="Unassembled WGS sequence"/>
</dbReference>
<dbReference type="Proteomes" id="UP001156660">
    <property type="component" value="Unassembled WGS sequence"/>
</dbReference>
<gene>
    <name evidence="2" type="ORF">BTO23_03440</name>
    <name evidence="1" type="ORF">GCM10007855_28720</name>
</gene>
<dbReference type="AlphaFoldDB" id="A0A2S7XID7"/>